<dbReference type="OrthoDB" id="2537295at2759"/>
<accession>A0A9P6VXJ0</accession>
<feature type="region of interest" description="Disordered" evidence="1">
    <location>
        <begin position="345"/>
        <end position="371"/>
    </location>
</feature>
<comment type="caution">
    <text evidence="2">The sequence shown here is derived from an EMBL/GenBank/DDBJ whole genome shotgun (WGS) entry which is preliminary data.</text>
</comment>
<feature type="region of interest" description="Disordered" evidence="1">
    <location>
        <begin position="610"/>
        <end position="749"/>
    </location>
</feature>
<feature type="compositionally biased region" description="Basic and acidic residues" evidence="1">
    <location>
        <begin position="737"/>
        <end position="749"/>
    </location>
</feature>
<evidence type="ECO:0000313" key="3">
    <source>
        <dbReference type="Proteomes" id="UP000777482"/>
    </source>
</evidence>
<feature type="compositionally biased region" description="Basic residues" evidence="1">
    <location>
        <begin position="423"/>
        <end position="433"/>
    </location>
</feature>
<feature type="compositionally biased region" description="Gly residues" evidence="1">
    <location>
        <begin position="508"/>
        <end position="517"/>
    </location>
</feature>
<feature type="compositionally biased region" description="Low complexity" evidence="1">
    <location>
        <begin position="396"/>
        <end position="409"/>
    </location>
</feature>
<name>A0A9P6VXJ0_RHOMI</name>
<reference evidence="2 3" key="1">
    <citation type="submission" date="2020-11" db="EMBL/GenBank/DDBJ databases">
        <title>Kefir isolates.</title>
        <authorList>
            <person name="Marcisauskas S."/>
            <person name="Kim Y."/>
            <person name="Blasche S."/>
        </authorList>
    </citation>
    <scope>NUCLEOTIDE SEQUENCE [LARGE SCALE GENOMIC DNA]</scope>
    <source>
        <strain evidence="2 3">KR</strain>
    </source>
</reference>
<organism evidence="2 3">
    <name type="scientific">Rhodotorula mucilaginosa</name>
    <name type="common">Yeast</name>
    <name type="synonym">Rhodotorula rubra</name>
    <dbReference type="NCBI Taxonomy" id="5537"/>
    <lineage>
        <taxon>Eukaryota</taxon>
        <taxon>Fungi</taxon>
        <taxon>Dikarya</taxon>
        <taxon>Basidiomycota</taxon>
        <taxon>Pucciniomycotina</taxon>
        <taxon>Microbotryomycetes</taxon>
        <taxon>Sporidiobolales</taxon>
        <taxon>Sporidiobolaceae</taxon>
        <taxon>Rhodotorula</taxon>
    </lineage>
</organism>
<feature type="compositionally biased region" description="Polar residues" evidence="1">
    <location>
        <begin position="56"/>
        <end position="66"/>
    </location>
</feature>
<feature type="region of interest" description="Disordered" evidence="1">
    <location>
        <begin position="986"/>
        <end position="1015"/>
    </location>
</feature>
<feature type="region of interest" description="Disordered" evidence="1">
    <location>
        <begin position="55"/>
        <end position="116"/>
    </location>
</feature>
<feature type="compositionally biased region" description="Polar residues" evidence="1">
    <location>
        <begin position="410"/>
        <end position="422"/>
    </location>
</feature>
<keyword evidence="3" id="KW-1185">Reference proteome</keyword>
<dbReference type="EMBL" id="PUHQ01000090">
    <property type="protein sequence ID" value="KAG0656890.1"/>
    <property type="molecule type" value="Genomic_DNA"/>
</dbReference>
<feature type="region of interest" description="Disordered" evidence="1">
    <location>
        <begin position="273"/>
        <end position="325"/>
    </location>
</feature>
<evidence type="ECO:0000256" key="1">
    <source>
        <dbReference type="SAM" id="MobiDB-lite"/>
    </source>
</evidence>
<sequence>MTSAPPISEPVKLLADPHARLEWARNALERAAGDDTDALRDLAAVLVSLELVARRQSATPTASTATGEFATDASRGTTHVRGSAIDDNGQASGSLLPNTRRPDPSEPGALRGDLNDTANQRTWSQYMQEMYCNHPVAEGPPSSDRSTASPLPLSESLATDLQRILATKPPAEASDELLRRLIASLDTPPAAHTRLDSSSSSPSYPEPLSLETMRAITASLAAARESEPRRRRQRQAAHRQAVATVLDHYLSTRCSDVNSRDAALLDAVWPIESSGSDEGASTTQQEVTAPRTSAEATAPTSDDDDDDEDDEADTRSLATGIREAHESIARKDDKLTWLLGDGFRSGNVAPPPPTNPSATAPVPAAVPRNGKTKRTAVPPIVMPLPLPLPLPLSASGSSSSMMEYSSRHSGQTSFRSFSQGPHSHSHLHAHRRQGSNSSSSFVTPLLRHRRSASTTGTERISSGGAKIVVPSDADADAEAEARPRLERQRSLSVGEGTHLLTLATAAGTAGGGGGGGDSSARSGPPMLGSVVDPPRSPRSDKPFADLAPVTAAEGGSFDTPTSSTTSTRLLLDRNTLTNSERRELVRRSKKLEGFFGAPFQEATAQRILVDGRLAPPLPPRSSEPDDSEAGDRLPSPEEPPTANKPEKLVIDTAASAAATATTSKAPSSAASSTVSPLSSPRRPTFAPPRRESLAAPRMHRSSSSPSRRSASFSSLASADHTYYSEQSRWRFPMAVEDEQRQSEREERRKKLEKVRRFLGERVPVEVVIPRHEPPTGAAGGGAAAERGPREAALRSGHVKSASDHWRRGKRLISGKRPAPATAGAEFLASPTGAGGGPIPVQRAEEWPYIEPNWQPDEAQSRAAEANHHNDAVDALFKARKLENLFGQLPPSSLYLDREYGRSRTPPTLQHRHSSSDLASAYSPFAQDATVGGWVPATDGLGRSASSASSGGSRGAADTYRRSIASLSYVAERDPDAMDEVVRVYAAGPRDEAVPEADETADEDDDDDEGPTPEATLMTRSVSAQSVRAVRQAQKLSQVLGTTKGAVWAMLLRDLQEAIMDDETLDEEERGDVLRSLDKLRRTAVAT</sequence>
<feature type="compositionally biased region" description="Basic and acidic residues" evidence="1">
    <location>
        <begin position="479"/>
        <end position="489"/>
    </location>
</feature>
<feature type="region of interest" description="Disordered" evidence="1">
    <location>
        <begin position="396"/>
        <end position="543"/>
    </location>
</feature>
<feature type="compositionally biased region" description="Acidic residues" evidence="1">
    <location>
        <begin position="993"/>
        <end position="1010"/>
    </location>
</feature>
<feature type="compositionally biased region" description="Polar residues" evidence="1">
    <location>
        <begin position="273"/>
        <end position="291"/>
    </location>
</feature>
<feature type="compositionally biased region" description="Acidic residues" evidence="1">
    <location>
        <begin position="301"/>
        <end position="312"/>
    </location>
</feature>
<dbReference type="Proteomes" id="UP000777482">
    <property type="component" value="Unassembled WGS sequence"/>
</dbReference>
<feature type="compositionally biased region" description="Low complexity" evidence="1">
    <location>
        <begin position="701"/>
        <end position="718"/>
    </location>
</feature>
<gene>
    <name evidence="2" type="ORF">C6P46_006911</name>
</gene>
<proteinExistence type="predicted"/>
<protein>
    <submittedName>
        <fullName evidence="2">Uncharacterized protein</fullName>
    </submittedName>
</protein>
<feature type="compositionally biased region" description="Low complexity" evidence="1">
    <location>
        <begin position="652"/>
        <end position="680"/>
    </location>
</feature>
<feature type="region of interest" description="Disordered" evidence="1">
    <location>
        <begin position="767"/>
        <end position="834"/>
    </location>
</feature>
<feature type="compositionally biased region" description="Low complexity" evidence="1">
    <location>
        <begin position="356"/>
        <end position="367"/>
    </location>
</feature>
<evidence type="ECO:0000313" key="2">
    <source>
        <dbReference type="EMBL" id="KAG0656890.1"/>
    </source>
</evidence>
<feature type="region of interest" description="Disordered" evidence="1">
    <location>
        <begin position="133"/>
        <end position="152"/>
    </location>
</feature>
<dbReference type="AlphaFoldDB" id="A0A9P6VXJ0"/>
<feature type="compositionally biased region" description="Low complexity" evidence="1">
    <location>
        <begin position="494"/>
        <end position="507"/>
    </location>
</feature>